<dbReference type="PANTHER" id="PTHR10676">
    <property type="entry name" value="DYNEIN HEAVY CHAIN FAMILY PROTEIN"/>
    <property type="match status" value="1"/>
</dbReference>
<feature type="coiled-coil region" evidence="11">
    <location>
        <begin position="223"/>
        <end position="250"/>
    </location>
</feature>
<dbReference type="InterPro" id="IPR024743">
    <property type="entry name" value="Dynein_HC_stalk"/>
</dbReference>
<dbReference type="Gene3D" id="1.20.58.1120">
    <property type="match status" value="1"/>
</dbReference>
<dbReference type="InterPro" id="IPR042222">
    <property type="entry name" value="Dynein_2_N"/>
</dbReference>
<dbReference type="InterPro" id="IPR027417">
    <property type="entry name" value="P-loop_NTPase"/>
</dbReference>
<dbReference type="FunFam" id="1.20.58.1120:FF:000010">
    <property type="entry name" value="Dynein heavy chain domain 1"/>
    <property type="match status" value="1"/>
</dbReference>
<sequence length="4093" mass="454268">MACTPLEEHEKEDSDTAFMMPEFQDQPSDAVDIFCGPSIGLVWPWKSHTVTEALEVCGHRLRGQYLPPDYKQLQEDLDNSARIQQALAVQQALLEGMLREVQEFCRDHHWMKGIYEFLQAWGPQKLESMRGCPVKSYAMLVSCLNGWRARVSSIPVELITKGRLLRLSCRDIQVEMESKLVGIRKDILEQIQNECRSRGQQLITELTDFTKAFRTINADIHALTWCSQKLNEANERYTELEERMEYTRSLCELVRNHFGVFSAENEALDISLPHTWESFQREKSQASGFLLSKRHAIAPKLQRLTAAALAELEGLIGKALSGPFMDPAQEQRSTESQLISLERQFQNTASGLSELHHAYTTFTGDESPVPLPVCGIRPIVQQQRIWHLYRVISENISEWKCMAFAKFNLAMAQEKTDGWLTEAAQMSATLGLHSPVLQRCMHVLEEFRSLLPLLTRLGSLQLQNINFQALLRGLGLGDLHNIELLTVGQLLSCPLLEFTDRINQIWRCENIRAHAQEALLQLQRAWEARQLRLLNFILHVPYEPPASERSKRQAPRSPQWQVVGKDSGTFILSDYSNLQDSVQESLQMLFKFLATQKSGDLNKMALEWVTIMHGLSALLQVWVTFQQKWIFLNKVLHEMKIQFPSSDLRSRFEAMDEQYRTLMRISVADPLVLSLIVPSAKRSPSFQGQQLQQLLQAGSVELEGIIVALESVLYAVCAHFPRLFFLSGSELVALLAAPLESCEAQLWARRCFPHVHAVSFKSSRTDRNTDDRESSPSPQTQLEALAVLGAGGEEVKLPGSLPLHSDLPRWLASLEQGLRLALVHLLQDCVAARLALGPSLDKAFRQLPQQSQSPPQMYVQHWLDLVQAFPWQCVLVAEEVVWRANMEEALLEGKALAAVPMHVRKLDVLVNFLRARRASQGEQPLPSVRQTSLLSALLVMTVAHRDIAQLLQERQVSDLTDFHWARQLKYRLASPHTTPQSPLQSPKSLAPTETSLSPAACWIDVLGRSFLYNYEYLGPRLGSLPSLLPERPALVLLLALEEVACGTLLGPDGVGKAAMVKTLAQALGRQLVVVPCLPQIEAQSLSNYLNGALQGGAWLLLEAAQHLPLGLLSALGQRLAKLRHLYAPLYQEASRSTSTVDPTHPQLLGSGFFEKHHVDMRLGYGCLLTLRALSPAVPANLRQLLRPVALTLPDLRQVAELTLLGAGIRGASRMATRLSKFFSLECELVSGPLPCRLPLLKKVLEDMIQALNVTKEDPESEQPCSLAAIEEAALLRALLRSPLFSILDGVHLRNLQKLLCGLFPTASEVLAEPIAPRLRNSLLVEELQQGGLHPSPDILGSLEQLSQALGQASGVLLLGPAGSGKTTCWRSLFKIQNWLAAMEDPLTQSCCQPVEITHLYPSVLSPQEFLGWLEGPCWHHGVFPRLLREASRCKTVGPRGQVQESVGIHHWIICDGASGGAWLDSITCLLGDPPQLSLPNGQQIARPPGTFLLMEVGDATDMSPTVVGRCALVWCRGEQTWQGMLSVLMAALPQEYHLQLQTVTELNHLAEVLVPATFRFLTCQGASSLLQVHGQQAVCPGVAEVTSLARILRCLLDPHLRIDEKEKAYIPEDLSYSDPVARSFKSSKSSSPHQYQVDSGAVPSIYRDGGWGMQRAEMELWPLFDTFLRGSISCLSNYPELPASALVFDLHVCPEDGTLAPFTGQYLGSRIKGTQGTFNPSPQTERLLYVVDLLLSEGHPVLLAGEAATGKSAFVEVLVEPQHPYVSSPIHPAVSPTHLRLLLSRGVQGQSQASLWPGRHVDSKGFLLFLLEDLHLAASDPEKSCQPVLETLRQALDGTVYAHSTLEVQTLQPIVNFLATATVPGFCELPLCPRLSRLFTVLALGSVTLATLLSRHVPSIQAWLESFPSVERESVLARALVQASVEAWEAVRKCFLPSPLRPHYRFSLHSVSQLLGSLQLLPSRVGSRAFVDCPNHQEHLRRVSGLCGTRLAVTMATCNIVRLWLHEAQRTFCDQLGSPGERSFCANLLLEVAQNVFCCGPAPPSLGKGYEEEEGEEQVPGVESEGELAQWGNLSNSGSETEEDEDPYGLQVCTGSVSNDSAPSRAPVKRVATGSLSQKISQEEGTRTSSCKLQLNNRAKNWWQKTSQVDMISPLLLPVLLLCPQENPSDLVFSQELTLRSSSESSNLYLERQWVSLEEQLATSAAQLKLSPHLARCRSMAQHVARLVRVLARPRQHGLLLSGAQGTGRRTAVTLAASICQARLFHLPRGSEEAVLQCLRDASWHAGVLGQPVALLVPKGVDLTTLHRLLALATSGRFPDQYTEADLDNIEEHLPRDNLSVRQNVKKEMLLQRFYQQVCSHLHMFILIGDDQAHKQLPSTLFLRLLQLAIASTDCYEPWDQDSLVSVAQHHLEGAQSPPLDDDFLKCPDLQASIPSVAKSMALIHLSAASYHGHLCPELPLVTPKTFLDFLDNFVLLQRQTTLQTKNKAQRIQDALGNLRMLTEQHGAHANLVVSLEQQLKDSRKSLSRLHQQLDQNKLLHKRQLAECRQQENLIENLTKQRDALRAQHEAFLEQMGKAFLGPLSQLQVADFEEIRSYRVPPESVVQVTDALCDLFHRETGWASAKQLLCTEDFYQELVFFPKEKMTDSEMIKLNLALKAPGMSDAALRAVSTPAARLAAWLWAVLDYGLAQRRGLPTGLLLQQAEATLAREQARLGQYQFQAQEILAYTLALSKKLEDAQASHKHVAEKLGQARRGHHHKWPIKAALLTPMHSWTTELQKLKGHCTTVFGDAVLCSAAISYLGPFPPMRRQELLDKWLALCRGCEEPLGPDDVAQALKQMQKSVITPPKKALLSTRSPFSLLALLSSESEQLQWDRDLKPQAKSARLAGLLLRSYTHYFSCRWPLLLDPSNQALIWLNPLPLEETGCLATGPTKGRGKGFKRNQGKESKEEDTEDEDDESDECYKTKEQKAGERGITEKNKEEEAPQEQEEKEQEEGAGTATQSPPPPETRVLSGADPELGPQLREAAASGLPVLLTNMEMGLECPELQWLLQREQLCPPQLQPGFCLYLSTTLPLSSLEKVLGCELLKGLNVLDLGMNMEILEEQMLREILCTERPELESHWQDLRIRFLDAWEAVEAAEERLLTMLLLQNPRRQKPAKFLRDMVRAQAELCRLRAHFEELEELRMQEVALRAPYRHVVWHGMAIIKALSSLQNLLPLFRMSPENCLAATKRALNSMKGEIQQQEELPCHLLQLKRQLTRQLLGSTVATLGLTQVPLVGALGALALLQVARKAPELERLALWPGLAASPSTGYRKPVPGVPRPAWLGLRAWHECEMLEVLPPYAGLCASLAGHSSAWQAYLSLSSTVLGPAPGPGTDPFSLLQKLILWRVLRPECLASALATFTTSLLGRPLDENLRAPTIPLEHSQATQPTLILLPPPGHPTATVHPLTVIQKLAAKHEQGQKHLKVIALGSEAWDPVSVVVGILRKAMHSGHWLVLENCHLMPHWPKELLQPLLGLLARAKVVSDLELELLSAQQARENVATVHRDFRLWLTVSAEAIASLPAVLTQHSMPIFWDQSLELSHVLVDSVELVQQGLCVQSPTRVLPLLLLHGLLLYRQLYGMKLQAHRGCWSQVTLTRVLQIQDHLWASLSNPSAAMQELAASVFYGGPVGDEKDREVLNSLTQACLSSSSGNRAQPHTPQYLLATLMPSPELGESDAMEECKAQMHLLPTPPEPRICGLSAGPQTWLLRRQSRAVLSALQRCSPTWVPEASGGSRRAERRLRQRLVQAKRRLESLQALLTETTRQAESGAGWGELGLSAPRPLEGFLKTEVLELNQLVGALQRDLDCLLQQLKGAPPCASRRCAAVAHALWTGRLPSPWRPHAPAGPQPPWHWLRQLSRRGQLLVRYLGVGTQVPERIFHLSAFCHPRRLLLSLRWEAAFAGVDLTNFPGCPGSSSSQLPHKRQELNSPLRLQVVNGPNPRVPEVGLLLTGLQLRNAEWDPLAGALQDSSSSQPSPLPLVRVSAQAPGANDVSPPAGLAVYSCPVYLEGPLGTTRLHSRKILMHLPLPTKLSPATCAQRRVHVCSPPLP</sequence>
<dbReference type="Gene3D" id="1.10.8.720">
    <property type="entry name" value="Region D6 of dynein motor"/>
    <property type="match status" value="1"/>
</dbReference>
<dbReference type="Proteomes" id="UP000308365">
    <property type="component" value="Unassembled WGS sequence"/>
</dbReference>
<evidence type="ECO:0000259" key="15">
    <source>
        <dbReference type="Pfam" id="PF12774"/>
    </source>
</evidence>
<comment type="caution">
    <text evidence="19">The sequence shown here is derived from an EMBL/GenBank/DDBJ whole genome shotgun (WGS) entry which is preliminary data.</text>
</comment>
<feature type="region of interest" description="Disordered" evidence="12">
    <location>
        <begin position="2048"/>
        <end position="2129"/>
    </location>
</feature>
<dbReference type="Pfam" id="PF12780">
    <property type="entry name" value="AAA_8"/>
    <property type="match status" value="1"/>
</dbReference>
<dbReference type="GO" id="GO:0036126">
    <property type="term" value="C:sperm flagellum"/>
    <property type="evidence" value="ECO:0007669"/>
    <property type="project" value="TreeGrafter"/>
</dbReference>
<dbReference type="InterPro" id="IPR041228">
    <property type="entry name" value="Dynein_C"/>
</dbReference>
<dbReference type="FunFam" id="3.40.50.300:FF:001540">
    <property type="entry name" value="Dynein heavy chain domain 1"/>
    <property type="match status" value="1"/>
</dbReference>
<dbReference type="InterPro" id="IPR042228">
    <property type="entry name" value="Dynein_linker_3"/>
</dbReference>
<dbReference type="FunFam" id="3.40.50.300:FF:001491">
    <property type="entry name" value="Dynein heavy chain domain 1"/>
    <property type="match status" value="1"/>
</dbReference>
<evidence type="ECO:0000313" key="19">
    <source>
        <dbReference type="EMBL" id="TKC46633.1"/>
    </source>
</evidence>
<dbReference type="GO" id="GO:0045505">
    <property type="term" value="F:dynein intermediate chain binding"/>
    <property type="evidence" value="ECO:0007669"/>
    <property type="project" value="InterPro"/>
</dbReference>
<organism evidence="19 20">
    <name type="scientific">Monodon monoceros</name>
    <name type="common">Narwhal</name>
    <name type="synonym">Ceratodon monodon</name>
    <dbReference type="NCBI Taxonomy" id="40151"/>
    <lineage>
        <taxon>Eukaryota</taxon>
        <taxon>Metazoa</taxon>
        <taxon>Chordata</taxon>
        <taxon>Craniata</taxon>
        <taxon>Vertebrata</taxon>
        <taxon>Euteleostomi</taxon>
        <taxon>Mammalia</taxon>
        <taxon>Eutheria</taxon>
        <taxon>Laurasiatheria</taxon>
        <taxon>Artiodactyla</taxon>
        <taxon>Whippomorpha</taxon>
        <taxon>Cetacea</taxon>
        <taxon>Odontoceti</taxon>
        <taxon>Monodontidae</taxon>
        <taxon>Monodon</taxon>
    </lineage>
</organism>
<keyword evidence="6" id="KW-0969">Cilium</keyword>
<dbReference type="Gene3D" id="1.20.920.20">
    <property type="match status" value="1"/>
</dbReference>
<dbReference type="GO" id="GO:0051959">
    <property type="term" value="F:dynein light intermediate chain binding"/>
    <property type="evidence" value="ECO:0007669"/>
    <property type="project" value="InterPro"/>
</dbReference>
<keyword evidence="7" id="KW-0966">Cell projection</keyword>
<evidence type="ECO:0000256" key="2">
    <source>
        <dbReference type="ARBA" id="ARBA00008887"/>
    </source>
</evidence>
<evidence type="ECO:0000256" key="11">
    <source>
        <dbReference type="SAM" id="Coils"/>
    </source>
</evidence>
<dbReference type="Gene3D" id="3.20.180.20">
    <property type="entry name" value="Dynein heavy chain, N-terminal domain 2"/>
    <property type="match status" value="1"/>
</dbReference>
<feature type="compositionally biased region" description="Acidic residues" evidence="12">
    <location>
        <begin position="2986"/>
        <end position="2997"/>
    </location>
</feature>
<feature type="compositionally biased region" description="Basic and acidic residues" evidence="12">
    <location>
        <begin position="2963"/>
        <end position="2985"/>
    </location>
</feature>
<feature type="domain" description="Dynein heavy chain AAA module D4" evidence="17">
    <location>
        <begin position="2217"/>
        <end position="2475"/>
    </location>
</feature>
<accession>A0A4U1FAQ3</accession>
<keyword evidence="3" id="KW-0217">Developmental protein</keyword>
<feature type="domain" description="Dynein heavy chain coiled coil stalk" evidence="16">
    <location>
        <begin position="2520"/>
        <end position="2818"/>
    </location>
</feature>
<dbReference type="Pfam" id="PF18199">
    <property type="entry name" value="Dynein_C"/>
    <property type="match status" value="1"/>
</dbReference>
<dbReference type="Gene3D" id="3.40.50.300">
    <property type="entry name" value="P-loop containing nucleotide triphosphate hydrolases"/>
    <property type="match status" value="6"/>
</dbReference>
<dbReference type="Gene3D" id="1.20.140.100">
    <property type="entry name" value="Dynein heavy chain, N-terminal domain 2"/>
    <property type="match status" value="1"/>
</dbReference>
<evidence type="ECO:0000256" key="9">
    <source>
        <dbReference type="ARBA" id="ARBA00075612"/>
    </source>
</evidence>
<comment type="similarity">
    <text evidence="2">Belongs to the dynein heavy chain family.</text>
</comment>
<feature type="coiled-coil region" evidence="11">
    <location>
        <begin position="2513"/>
        <end position="2575"/>
    </location>
</feature>
<dbReference type="SUPFAM" id="SSF52540">
    <property type="entry name" value="P-loop containing nucleoside triphosphate hydrolases"/>
    <property type="match status" value="1"/>
</dbReference>
<evidence type="ECO:0000259" key="18">
    <source>
        <dbReference type="Pfam" id="PF18199"/>
    </source>
</evidence>
<name>A0A4U1FAQ3_MONMO</name>
<feature type="region of interest" description="Disordered" evidence="12">
    <location>
        <begin position="2929"/>
        <end position="3019"/>
    </location>
</feature>
<dbReference type="FunFam" id="1.20.920.30:FF:000008">
    <property type="entry name" value="Dynein heavy chain domain 1"/>
    <property type="match status" value="1"/>
</dbReference>
<evidence type="ECO:0000256" key="8">
    <source>
        <dbReference type="ARBA" id="ARBA00069934"/>
    </source>
</evidence>
<dbReference type="FunFam" id="3.40.50.300:FF:001411">
    <property type="entry name" value="Dynein heavy chain domain 1"/>
    <property type="match status" value="1"/>
</dbReference>
<evidence type="ECO:0000259" key="17">
    <source>
        <dbReference type="Pfam" id="PF12780"/>
    </source>
</evidence>
<evidence type="ECO:0000256" key="10">
    <source>
        <dbReference type="ARBA" id="ARBA00082961"/>
    </source>
</evidence>
<feature type="domain" description="Dynein heavy chain region D6 P-loop" evidence="13">
    <location>
        <begin position="3448"/>
        <end position="3574"/>
    </location>
</feature>
<evidence type="ECO:0000256" key="1">
    <source>
        <dbReference type="ARBA" id="ARBA00004230"/>
    </source>
</evidence>
<evidence type="ECO:0000256" key="4">
    <source>
        <dbReference type="ARBA" id="ARBA00022846"/>
    </source>
</evidence>
<dbReference type="FunFam" id="3.40.50.300:FF:001566">
    <property type="entry name" value="Dynein heavy chain domain 1"/>
    <property type="match status" value="1"/>
</dbReference>
<dbReference type="Gene3D" id="1.20.1270.280">
    <property type="match status" value="1"/>
</dbReference>
<feature type="compositionally biased region" description="Polar residues" evidence="12">
    <location>
        <begin position="2093"/>
        <end position="2102"/>
    </location>
</feature>
<dbReference type="Pfam" id="PF03028">
    <property type="entry name" value="Dynein_heavy"/>
    <property type="match status" value="1"/>
</dbReference>
<dbReference type="Pfam" id="PF12777">
    <property type="entry name" value="MT"/>
    <property type="match status" value="1"/>
</dbReference>
<keyword evidence="5 11" id="KW-0175">Coiled coil</keyword>
<dbReference type="FunFam" id="1.10.8.720:FF:000018">
    <property type="entry name" value="Uncharacterized protein"/>
    <property type="match status" value="1"/>
</dbReference>
<comment type="subcellular location">
    <subcellularLocation>
        <location evidence="1">Cell projection</location>
        <location evidence="1">Cilium</location>
        <location evidence="1">Flagellum</location>
    </subcellularLocation>
</comment>
<dbReference type="InterPro" id="IPR026983">
    <property type="entry name" value="DHC"/>
</dbReference>
<evidence type="ECO:0000256" key="12">
    <source>
        <dbReference type="SAM" id="MobiDB-lite"/>
    </source>
</evidence>
<dbReference type="FunFam" id="1.20.920.20:FF:000011">
    <property type="entry name" value="Dynein heavy chain domain 1"/>
    <property type="match status" value="1"/>
</dbReference>
<evidence type="ECO:0000256" key="6">
    <source>
        <dbReference type="ARBA" id="ARBA00023069"/>
    </source>
</evidence>
<evidence type="ECO:0000256" key="3">
    <source>
        <dbReference type="ARBA" id="ARBA00022473"/>
    </source>
</evidence>
<dbReference type="Pfam" id="PF12775">
    <property type="entry name" value="AAA_7"/>
    <property type="match status" value="1"/>
</dbReference>
<evidence type="ECO:0000259" key="13">
    <source>
        <dbReference type="Pfam" id="PF03028"/>
    </source>
</evidence>
<dbReference type="GO" id="GO:0005524">
    <property type="term" value="F:ATP binding"/>
    <property type="evidence" value="ECO:0007669"/>
    <property type="project" value="InterPro"/>
</dbReference>
<evidence type="ECO:0000259" key="16">
    <source>
        <dbReference type="Pfam" id="PF12777"/>
    </source>
</evidence>
<dbReference type="EMBL" id="RWIC01000256">
    <property type="protein sequence ID" value="TKC46633.1"/>
    <property type="molecule type" value="Genomic_DNA"/>
</dbReference>
<dbReference type="InterPro" id="IPR024317">
    <property type="entry name" value="Dynein_heavy_chain_D4_dom"/>
</dbReference>
<evidence type="ECO:0000256" key="5">
    <source>
        <dbReference type="ARBA" id="ARBA00023054"/>
    </source>
</evidence>
<dbReference type="PANTHER" id="PTHR10676:SF359">
    <property type="entry name" value="DYNEIN HEAVY CHAIN DOMAIN-CONTAINING PROTEIN 1"/>
    <property type="match status" value="1"/>
</dbReference>
<reference evidence="20" key="1">
    <citation type="journal article" date="2019" name="IScience">
        <title>Narwhal Genome Reveals Long-Term Low Genetic Diversity despite Current Large Abundance Size.</title>
        <authorList>
            <person name="Westbury M.V."/>
            <person name="Petersen B."/>
            <person name="Garde E."/>
            <person name="Heide-Jorgensen M.P."/>
            <person name="Lorenzen E.D."/>
        </authorList>
    </citation>
    <scope>NUCLEOTIDE SEQUENCE [LARGE SCALE GENOMIC DNA]</scope>
</reference>
<feature type="domain" description="Dynein heavy chain C-terminal" evidence="18">
    <location>
        <begin position="3754"/>
        <end position="4087"/>
    </location>
</feature>
<dbReference type="FunFam" id="1.20.140.100:FF:000008">
    <property type="entry name" value="Dynein heavy chain domain 1"/>
    <property type="match status" value="1"/>
</dbReference>
<evidence type="ECO:0000313" key="20">
    <source>
        <dbReference type="Proteomes" id="UP000308365"/>
    </source>
</evidence>
<feature type="domain" description="Dynein heavy chain hydrolytic ATP-binding dynein motor region" evidence="15">
    <location>
        <begin position="1012"/>
        <end position="1366"/>
    </location>
</feature>
<dbReference type="GO" id="GO:0008569">
    <property type="term" value="F:minus-end-directed microtubule motor activity"/>
    <property type="evidence" value="ECO:0007669"/>
    <property type="project" value="InterPro"/>
</dbReference>
<dbReference type="Pfam" id="PF12774">
    <property type="entry name" value="AAA_6"/>
    <property type="match status" value="1"/>
</dbReference>
<gene>
    <name evidence="19" type="ORF">EI555_011432</name>
</gene>
<dbReference type="Pfam" id="PF08393">
    <property type="entry name" value="DHC_N2"/>
    <property type="match status" value="1"/>
</dbReference>
<feature type="coiled-coil region" evidence="11">
    <location>
        <begin position="3782"/>
        <end position="3809"/>
    </location>
</feature>
<protein>
    <recommendedName>
        <fullName evidence="8">Dynein heavy chain domain-containing protein 1</fullName>
    </recommendedName>
    <alternativeName>
        <fullName evidence="9">Coiled-coil domain-containing protein 35</fullName>
    </alternativeName>
    <alternativeName>
        <fullName evidence="10">Dynein heavy chain domain 1-like protein</fullName>
    </alternativeName>
</protein>
<dbReference type="InterPro" id="IPR004273">
    <property type="entry name" value="Dynein_heavy_D6_P-loop"/>
</dbReference>
<dbReference type="GO" id="GO:0120316">
    <property type="term" value="P:sperm flagellum assembly"/>
    <property type="evidence" value="ECO:0007669"/>
    <property type="project" value="UniProtKB-ARBA"/>
</dbReference>
<keyword evidence="4" id="KW-0282">Flagellum</keyword>
<evidence type="ECO:0000256" key="7">
    <source>
        <dbReference type="ARBA" id="ARBA00023273"/>
    </source>
</evidence>
<proteinExistence type="inferred from homology"/>
<evidence type="ECO:0000259" key="14">
    <source>
        <dbReference type="Pfam" id="PF08393"/>
    </source>
</evidence>
<dbReference type="InterPro" id="IPR042219">
    <property type="entry name" value="AAA_lid_11_sf"/>
</dbReference>
<feature type="domain" description="Dynein heavy chain linker" evidence="14">
    <location>
        <begin position="381"/>
        <end position="829"/>
    </location>
</feature>
<feature type="compositionally biased region" description="Acidic residues" evidence="12">
    <location>
        <begin position="2951"/>
        <end position="2962"/>
    </location>
</feature>
<dbReference type="InterPro" id="IPR035699">
    <property type="entry name" value="AAA_6"/>
</dbReference>
<dbReference type="InterPro" id="IPR013602">
    <property type="entry name" value="Dynein_heavy_linker"/>
</dbReference>
<dbReference type="FunFam" id="3.40.50.300:FF:001336">
    <property type="entry name" value="Dynein heavy chain domain-containing protein 1"/>
    <property type="match status" value="1"/>
</dbReference>
<dbReference type="Gene3D" id="1.20.920.30">
    <property type="match status" value="1"/>
</dbReference>
<dbReference type="GO" id="GO:0036156">
    <property type="term" value="C:inner dynein arm"/>
    <property type="evidence" value="ECO:0007669"/>
    <property type="project" value="TreeGrafter"/>
</dbReference>
<dbReference type="FunFam" id="3.20.180.20:FF:000007">
    <property type="entry name" value="Dynein heavy chain domain 1"/>
    <property type="match status" value="1"/>
</dbReference>